<accession>A0A1B0DMA4</accession>
<organism evidence="3 4">
    <name type="scientific">Phlebotomus papatasi</name>
    <name type="common">Sandfly</name>
    <dbReference type="NCBI Taxonomy" id="29031"/>
    <lineage>
        <taxon>Eukaryota</taxon>
        <taxon>Metazoa</taxon>
        <taxon>Ecdysozoa</taxon>
        <taxon>Arthropoda</taxon>
        <taxon>Hexapoda</taxon>
        <taxon>Insecta</taxon>
        <taxon>Pterygota</taxon>
        <taxon>Neoptera</taxon>
        <taxon>Endopterygota</taxon>
        <taxon>Diptera</taxon>
        <taxon>Nematocera</taxon>
        <taxon>Psychodoidea</taxon>
        <taxon>Psychodidae</taxon>
        <taxon>Phlebotomus</taxon>
        <taxon>Phlebotomus</taxon>
    </lineage>
</organism>
<dbReference type="VEuPathDB" id="VectorBase:PPAPM1_005562"/>
<proteinExistence type="predicted"/>
<keyword evidence="2" id="KW-1133">Transmembrane helix</keyword>
<reference evidence="3" key="1">
    <citation type="submission" date="2022-08" db="UniProtKB">
        <authorList>
            <consortium name="EnsemblMetazoa"/>
        </authorList>
    </citation>
    <scope>IDENTIFICATION</scope>
    <source>
        <strain evidence="3">Israel</strain>
    </source>
</reference>
<dbReference type="EMBL" id="AJVK01006934">
    <property type="status" value="NOT_ANNOTATED_CDS"/>
    <property type="molecule type" value="Genomic_DNA"/>
</dbReference>
<dbReference type="VEuPathDB" id="VectorBase:PPAI009494"/>
<dbReference type="EnsemblMetazoa" id="PPAI009494-RA">
    <property type="protein sequence ID" value="PPAI009494-PA"/>
    <property type="gene ID" value="PPAI009494"/>
</dbReference>
<evidence type="ECO:0000256" key="2">
    <source>
        <dbReference type="SAM" id="Phobius"/>
    </source>
</evidence>
<keyword evidence="2" id="KW-0812">Transmembrane</keyword>
<evidence type="ECO:0000256" key="1">
    <source>
        <dbReference type="SAM" id="MobiDB-lite"/>
    </source>
</evidence>
<dbReference type="Proteomes" id="UP000092462">
    <property type="component" value="Unassembled WGS sequence"/>
</dbReference>
<evidence type="ECO:0000313" key="4">
    <source>
        <dbReference type="Proteomes" id="UP000092462"/>
    </source>
</evidence>
<keyword evidence="4" id="KW-1185">Reference proteome</keyword>
<feature type="transmembrane region" description="Helical" evidence="2">
    <location>
        <begin position="21"/>
        <end position="42"/>
    </location>
</feature>
<keyword evidence="2" id="KW-0472">Membrane</keyword>
<protein>
    <submittedName>
        <fullName evidence="3">Uncharacterized protein</fullName>
    </submittedName>
</protein>
<dbReference type="AlphaFoldDB" id="A0A1B0DMA4"/>
<name>A0A1B0DMA4_PHLPP</name>
<feature type="region of interest" description="Disordered" evidence="1">
    <location>
        <begin position="176"/>
        <end position="216"/>
    </location>
</feature>
<feature type="transmembrane region" description="Helical" evidence="2">
    <location>
        <begin position="62"/>
        <end position="82"/>
    </location>
</feature>
<feature type="compositionally biased region" description="Basic and acidic residues" evidence="1">
    <location>
        <begin position="176"/>
        <end position="188"/>
    </location>
</feature>
<feature type="compositionally biased region" description="Polar residues" evidence="1">
    <location>
        <begin position="204"/>
        <end position="216"/>
    </location>
</feature>
<sequence length="216" mass="24498">MGIATEVLLLSALHTSTSRDILFILYATCRFITWSYVFLNLMPFKFLLPTLYVKNFNAWLNIFSWLWYGSCVWNSVSIVGGWHAKTDADPILQFIYHQTFHIAPIECIGGGNVAKCIMLKDSPDVRHYKTLQKSVLEVKLAAEKTNGNTAQTESSSARTFQTIKCMMTLKRKLRRIRENRDGKMKNDENSGEEDADGSRKVDENGTSGEISSNLDK</sequence>
<evidence type="ECO:0000313" key="3">
    <source>
        <dbReference type="EnsemblMetazoa" id="PPAI009494-PA"/>
    </source>
</evidence>